<feature type="region of interest" description="Disordered" evidence="1">
    <location>
        <begin position="1"/>
        <end position="22"/>
    </location>
</feature>
<name>A0A2D3UUC1_9PEZI</name>
<reference evidence="2 3" key="1">
    <citation type="submission" date="2016-03" db="EMBL/GenBank/DDBJ databases">
        <authorList>
            <person name="Ploux O."/>
        </authorList>
    </citation>
    <scope>NUCLEOTIDE SEQUENCE [LARGE SCALE GENOMIC DNA]</scope>
    <source>
        <strain evidence="2 3">URUG2</strain>
    </source>
</reference>
<keyword evidence="3" id="KW-1185">Reference proteome</keyword>
<evidence type="ECO:0000256" key="1">
    <source>
        <dbReference type="SAM" id="MobiDB-lite"/>
    </source>
</evidence>
<proteinExistence type="predicted"/>
<organism evidence="2 3">
    <name type="scientific">Ramularia collo-cygni</name>
    <dbReference type="NCBI Taxonomy" id="112498"/>
    <lineage>
        <taxon>Eukaryota</taxon>
        <taxon>Fungi</taxon>
        <taxon>Dikarya</taxon>
        <taxon>Ascomycota</taxon>
        <taxon>Pezizomycotina</taxon>
        <taxon>Dothideomycetes</taxon>
        <taxon>Dothideomycetidae</taxon>
        <taxon>Mycosphaerellales</taxon>
        <taxon>Mycosphaerellaceae</taxon>
        <taxon>Ramularia</taxon>
    </lineage>
</organism>
<dbReference type="AlphaFoldDB" id="A0A2D3UUC1"/>
<dbReference type="Proteomes" id="UP000225277">
    <property type="component" value="Unassembled WGS sequence"/>
</dbReference>
<dbReference type="RefSeq" id="XP_023628101.1">
    <property type="nucleotide sequence ID" value="XM_023772333.1"/>
</dbReference>
<dbReference type="EMBL" id="FJUY01000011">
    <property type="protein sequence ID" value="CZT21212.1"/>
    <property type="molecule type" value="Genomic_DNA"/>
</dbReference>
<dbReference type="OrthoDB" id="3649979at2759"/>
<dbReference type="GeneID" id="35602195"/>
<protein>
    <submittedName>
        <fullName evidence="2">Uncharacterized protein</fullName>
    </submittedName>
</protein>
<evidence type="ECO:0000313" key="3">
    <source>
        <dbReference type="Proteomes" id="UP000225277"/>
    </source>
</evidence>
<sequence length="278" mass="31167">MEQLSGSQNESSSAGSHNNPSSLNPTIPHCLYLQQGMGGIYTFPTDFLDPQSTNLLHATAIGTTGCMSCVGVYIPIDDNRCFAAHIDASIYKPYERNMSVWQIPDNLGPSLRNVVRGMLESTFKGKEHEVKSIQQRQDLKDRAIIVCFWPTVGQQSGPGPHVIDTLCEYFHLDQKKLIGANAVHHGFIVDHFDKLSQRTRLLGWTRPGPSPQVLDEIAKLADNCTTRPWGDNFRSIFQTTYEYVMPSTLGCQRIGKEQEARPWVFGYDYSQGAWGVRE</sequence>
<gene>
    <name evidence="2" type="ORF">RCC_07074</name>
</gene>
<accession>A0A2D3UUC1</accession>
<evidence type="ECO:0000313" key="2">
    <source>
        <dbReference type="EMBL" id="CZT21212.1"/>
    </source>
</evidence>